<evidence type="ECO:0000313" key="1">
    <source>
        <dbReference type="EMBL" id="KAJ4968880.1"/>
    </source>
</evidence>
<name>A0A9Q0QR76_9MAGN</name>
<sequence length="130" mass="14677">MPRPRGAEVPRCRGSKVCSVVRFTRSCRGLMEPGVEGCFAVKFTCLCLSAEECSIVRFTRPCQGVLWFIFLSVVPDVLYYLGHVEMPRCHGVLRCRGVLCGQVYLVMSRCRGVLRGKVYAIIPREEVLRC</sequence>
<proteinExistence type="predicted"/>
<organism evidence="1 2">
    <name type="scientific">Protea cynaroides</name>
    <dbReference type="NCBI Taxonomy" id="273540"/>
    <lineage>
        <taxon>Eukaryota</taxon>
        <taxon>Viridiplantae</taxon>
        <taxon>Streptophyta</taxon>
        <taxon>Embryophyta</taxon>
        <taxon>Tracheophyta</taxon>
        <taxon>Spermatophyta</taxon>
        <taxon>Magnoliopsida</taxon>
        <taxon>Proteales</taxon>
        <taxon>Proteaceae</taxon>
        <taxon>Protea</taxon>
    </lineage>
</organism>
<evidence type="ECO:0000313" key="2">
    <source>
        <dbReference type="Proteomes" id="UP001141806"/>
    </source>
</evidence>
<reference evidence="1" key="1">
    <citation type="journal article" date="2023" name="Plant J.">
        <title>The genome of the king protea, Protea cynaroides.</title>
        <authorList>
            <person name="Chang J."/>
            <person name="Duong T.A."/>
            <person name="Schoeman C."/>
            <person name="Ma X."/>
            <person name="Roodt D."/>
            <person name="Barker N."/>
            <person name="Li Z."/>
            <person name="Van de Peer Y."/>
            <person name="Mizrachi E."/>
        </authorList>
    </citation>
    <scope>NUCLEOTIDE SEQUENCE</scope>
    <source>
        <tissue evidence="1">Young leaves</tissue>
    </source>
</reference>
<accession>A0A9Q0QR76</accession>
<dbReference type="Proteomes" id="UP001141806">
    <property type="component" value="Unassembled WGS sequence"/>
</dbReference>
<comment type="caution">
    <text evidence="1">The sequence shown here is derived from an EMBL/GenBank/DDBJ whole genome shotgun (WGS) entry which is preliminary data.</text>
</comment>
<dbReference type="AlphaFoldDB" id="A0A9Q0QR76"/>
<protein>
    <submittedName>
        <fullName evidence="1">Uncharacterized protein</fullName>
    </submittedName>
</protein>
<keyword evidence="2" id="KW-1185">Reference proteome</keyword>
<dbReference type="EMBL" id="JAMYWD010000006">
    <property type="protein sequence ID" value="KAJ4968880.1"/>
    <property type="molecule type" value="Genomic_DNA"/>
</dbReference>
<gene>
    <name evidence="1" type="ORF">NE237_015581</name>
</gene>